<feature type="domain" description="Protein kinase" evidence="9">
    <location>
        <begin position="12"/>
        <end position="268"/>
    </location>
</feature>
<dbReference type="Pfam" id="PF00069">
    <property type="entry name" value="Pkinase"/>
    <property type="match status" value="1"/>
</dbReference>
<feature type="binding site" evidence="7">
    <location>
        <position position="42"/>
    </location>
    <ligand>
        <name>ATP</name>
        <dbReference type="ChEBI" id="CHEBI:30616"/>
    </ligand>
</feature>
<accession>A0ABZ1FIR7</accession>
<keyword evidence="2 10" id="KW-0723">Serine/threonine-protein kinase</keyword>
<evidence type="ECO:0000256" key="7">
    <source>
        <dbReference type="PROSITE-ProRule" id="PRU10141"/>
    </source>
</evidence>
<dbReference type="CDD" id="cd14014">
    <property type="entry name" value="STKc_PknB_like"/>
    <property type="match status" value="1"/>
</dbReference>
<keyword evidence="3" id="KW-0808">Transferase</keyword>
<protein>
    <recommendedName>
        <fullName evidence="1">non-specific serine/threonine protein kinase</fullName>
        <ecNumber evidence="1">2.7.11.1</ecNumber>
    </recommendedName>
</protein>
<evidence type="ECO:0000256" key="6">
    <source>
        <dbReference type="ARBA" id="ARBA00022840"/>
    </source>
</evidence>
<dbReference type="PROSITE" id="PS00107">
    <property type="entry name" value="PROTEIN_KINASE_ATP"/>
    <property type="match status" value="1"/>
</dbReference>
<dbReference type="PROSITE" id="PS00108">
    <property type="entry name" value="PROTEIN_KINASE_ST"/>
    <property type="match status" value="1"/>
</dbReference>
<keyword evidence="5 10" id="KW-0418">Kinase</keyword>
<dbReference type="Gene3D" id="3.30.200.20">
    <property type="entry name" value="Phosphorylase Kinase, domain 1"/>
    <property type="match status" value="1"/>
</dbReference>
<dbReference type="PANTHER" id="PTHR43289">
    <property type="entry name" value="MITOGEN-ACTIVATED PROTEIN KINASE KINASE KINASE 20-RELATED"/>
    <property type="match status" value="1"/>
</dbReference>
<dbReference type="GO" id="GO:0004674">
    <property type="term" value="F:protein serine/threonine kinase activity"/>
    <property type="evidence" value="ECO:0007669"/>
    <property type="project" value="UniProtKB-KW"/>
</dbReference>
<evidence type="ECO:0000256" key="1">
    <source>
        <dbReference type="ARBA" id="ARBA00012513"/>
    </source>
</evidence>
<dbReference type="Gene3D" id="1.10.510.10">
    <property type="entry name" value="Transferase(Phosphotransferase) domain 1"/>
    <property type="match status" value="1"/>
</dbReference>
<keyword evidence="6 7" id="KW-0067">ATP-binding</keyword>
<evidence type="ECO:0000259" key="9">
    <source>
        <dbReference type="PROSITE" id="PS50011"/>
    </source>
</evidence>
<evidence type="ECO:0000313" key="10">
    <source>
        <dbReference type="EMBL" id="WSB70299.1"/>
    </source>
</evidence>
<feature type="region of interest" description="Disordered" evidence="8">
    <location>
        <begin position="343"/>
        <end position="380"/>
    </location>
</feature>
<dbReference type="EMBL" id="CP109106">
    <property type="protein sequence ID" value="WSB70299.1"/>
    <property type="molecule type" value="Genomic_DNA"/>
</dbReference>
<sequence>MSDLGRLIADRYRLVERVGRGGMGTVWRAEDELLGRHVAVKKLFVPPHLNDDEVHTLYERTRREARSAARITHPHVIVVHDVVDDEGLPCIVMEYIPSDTLGDVLKRQGALAPEEAARIGCGMAAALRAAHDAGVLHRDVKPGNVLLGNDGRIVLTDFGIAVQSGTPSLTRTGELVGSIQYLAPERLRSNIAEPGPASDLWSLGATLYQAVEGRPPFGRDTAIETAYAIVTEEYEAPRNAGELAPVIESLLRKEPGQRMDAHEAERLLGRAAGATTAGRYLLGDTSGTRTALDDPATQPQRTVVSEAPARAGNRRRRAVLWCVSAVAAAASVTGGALLWPWGGAEATDKGPSDTASAGRPAHDSPSPLPPLPAGYHLQKEGDGFSLPVRNGWTREDPPGGEVAYVDPSELVGLRINIVGFAGSDPLRHWRETEEAQTRRDNPGYERVRMDPTTFRGRSAGYWEFTFDGKKRKYRAVELAFSGDDGTQYVIYLSAPDAQWNTYRPVFDTAVKGIRLGA</sequence>
<evidence type="ECO:0000313" key="11">
    <source>
        <dbReference type="Proteomes" id="UP001344251"/>
    </source>
</evidence>
<dbReference type="EC" id="2.7.11.1" evidence="1"/>
<evidence type="ECO:0000256" key="3">
    <source>
        <dbReference type="ARBA" id="ARBA00022679"/>
    </source>
</evidence>
<dbReference type="SUPFAM" id="SSF56112">
    <property type="entry name" value="Protein kinase-like (PK-like)"/>
    <property type="match status" value="1"/>
</dbReference>
<evidence type="ECO:0000256" key="2">
    <source>
        <dbReference type="ARBA" id="ARBA00022527"/>
    </source>
</evidence>
<evidence type="ECO:0000256" key="4">
    <source>
        <dbReference type="ARBA" id="ARBA00022741"/>
    </source>
</evidence>
<name>A0ABZ1FIR7_9ACTN</name>
<evidence type="ECO:0000256" key="8">
    <source>
        <dbReference type="SAM" id="MobiDB-lite"/>
    </source>
</evidence>
<proteinExistence type="predicted"/>
<dbReference type="Proteomes" id="UP001344251">
    <property type="component" value="Chromosome"/>
</dbReference>
<gene>
    <name evidence="10" type="ORF">OG863_21340</name>
</gene>
<dbReference type="PROSITE" id="PS50011">
    <property type="entry name" value="PROTEIN_KINASE_DOM"/>
    <property type="match status" value="1"/>
</dbReference>
<dbReference type="SMART" id="SM00220">
    <property type="entry name" value="S_TKc"/>
    <property type="match status" value="1"/>
</dbReference>
<dbReference type="RefSeq" id="WP_326619851.1">
    <property type="nucleotide sequence ID" value="NZ_CP109106.1"/>
</dbReference>
<reference evidence="10 11" key="1">
    <citation type="submission" date="2022-10" db="EMBL/GenBank/DDBJ databases">
        <title>The complete genomes of actinobacterial strains from the NBC collection.</title>
        <authorList>
            <person name="Joergensen T.S."/>
            <person name="Alvarez Arevalo M."/>
            <person name="Sterndorff E.B."/>
            <person name="Faurdal D."/>
            <person name="Vuksanovic O."/>
            <person name="Mourched A.-S."/>
            <person name="Charusanti P."/>
            <person name="Shaw S."/>
            <person name="Blin K."/>
            <person name="Weber T."/>
        </authorList>
    </citation>
    <scope>NUCLEOTIDE SEQUENCE [LARGE SCALE GENOMIC DNA]</scope>
    <source>
        <strain evidence="10 11">NBC 01774</strain>
    </source>
</reference>
<dbReference type="PANTHER" id="PTHR43289:SF6">
    <property type="entry name" value="SERINE_THREONINE-PROTEIN KINASE NEKL-3"/>
    <property type="match status" value="1"/>
</dbReference>
<dbReference type="InterPro" id="IPR008271">
    <property type="entry name" value="Ser/Thr_kinase_AS"/>
</dbReference>
<organism evidence="10 11">
    <name type="scientific">Streptomyces decoyicus</name>
    <dbReference type="NCBI Taxonomy" id="249567"/>
    <lineage>
        <taxon>Bacteria</taxon>
        <taxon>Bacillati</taxon>
        <taxon>Actinomycetota</taxon>
        <taxon>Actinomycetes</taxon>
        <taxon>Kitasatosporales</taxon>
        <taxon>Streptomycetaceae</taxon>
        <taxon>Streptomyces</taxon>
    </lineage>
</organism>
<evidence type="ECO:0000256" key="5">
    <source>
        <dbReference type="ARBA" id="ARBA00022777"/>
    </source>
</evidence>
<dbReference type="InterPro" id="IPR017441">
    <property type="entry name" value="Protein_kinase_ATP_BS"/>
</dbReference>
<feature type="region of interest" description="Disordered" evidence="8">
    <location>
        <begin position="282"/>
        <end position="310"/>
    </location>
</feature>
<keyword evidence="4 7" id="KW-0547">Nucleotide-binding</keyword>
<dbReference type="InterPro" id="IPR000719">
    <property type="entry name" value="Prot_kinase_dom"/>
</dbReference>
<dbReference type="Gene3D" id="3.40.1000.10">
    <property type="entry name" value="Mog1/PsbP, alpha/beta/alpha sandwich"/>
    <property type="match status" value="1"/>
</dbReference>
<keyword evidence="11" id="KW-1185">Reference proteome</keyword>
<dbReference type="InterPro" id="IPR011009">
    <property type="entry name" value="Kinase-like_dom_sf"/>
</dbReference>